<sequence>MFAPLFLPLTLKDGSVTYVNTDHIVSVYRAPGSSTTSVCCVDDQPGEFRSVIELPSTILEMIQESTDFPNN</sequence>
<gene>
    <name evidence="1" type="ORF">UFOVP779_15</name>
</gene>
<protein>
    <submittedName>
        <fullName evidence="1">Uncharacterized protein</fullName>
    </submittedName>
</protein>
<proteinExistence type="predicted"/>
<evidence type="ECO:0000313" key="1">
    <source>
        <dbReference type="EMBL" id="CAB4162140.1"/>
    </source>
</evidence>
<dbReference type="EMBL" id="LR796720">
    <property type="protein sequence ID" value="CAB4162140.1"/>
    <property type="molecule type" value="Genomic_DNA"/>
</dbReference>
<accession>A0A6J5NQU6</accession>
<organism evidence="1">
    <name type="scientific">uncultured Caudovirales phage</name>
    <dbReference type="NCBI Taxonomy" id="2100421"/>
    <lineage>
        <taxon>Viruses</taxon>
        <taxon>Duplodnaviria</taxon>
        <taxon>Heunggongvirae</taxon>
        <taxon>Uroviricota</taxon>
        <taxon>Caudoviricetes</taxon>
        <taxon>Peduoviridae</taxon>
        <taxon>Maltschvirus</taxon>
        <taxon>Maltschvirus maltsch</taxon>
    </lineage>
</organism>
<name>A0A6J5NQU6_9CAUD</name>
<reference evidence="1" key="1">
    <citation type="submission" date="2020-04" db="EMBL/GenBank/DDBJ databases">
        <authorList>
            <person name="Chiriac C."/>
            <person name="Salcher M."/>
            <person name="Ghai R."/>
            <person name="Kavagutti S V."/>
        </authorList>
    </citation>
    <scope>NUCLEOTIDE SEQUENCE</scope>
</reference>